<protein>
    <recommendedName>
        <fullName evidence="2">Reverse transcriptase domain-containing protein</fullName>
    </recommendedName>
</protein>
<feature type="domain" description="Reverse transcriptase" evidence="2">
    <location>
        <begin position="585"/>
        <end position="849"/>
    </location>
</feature>
<dbReference type="Pfam" id="PF00078">
    <property type="entry name" value="RVT_1"/>
    <property type="match status" value="1"/>
</dbReference>
<dbReference type="STRING" id="69332.A0A388L5I0"/>
<dbReference type="PROSITE" id="PS50878">
    <property type="entry name" value="RT_POL"/>
    <property type="match status" value="1"/>
</dbReference>
<dbReference type="OrthoDB" id="549558at2759"/>
<comment type="caution">
    <text evidence="3">The sequence shown here is derived from an EMBL/GenBank/DDBJ whole genome shotgun (WGS) entry which is preliminary data.</text>
</comment>
<feature type="compositionally biased region" description="Basic and acidic residues" evidence="1">
    <location>
        <begin position="68"/>
        <end position="82"/>
    </location>
</feature>
<feature type="compositionally biased region" description="Basic and acidic residues" evidence="1">
    <location>
        <begin position="92"/>
        <end position="115"/>
    </location>
</feature>
<sequence length="1388" mass="157105">MAAASLDCAVEGRGQARNQDGGKGVLEAQEEVEGGRWDVNVGKQGDMSVGKQGALGKRPRARRKTRSRREQQAKDGRKDKGKQPMIETSSSDEDRPPHKKTARAERRGLLQKEVRLIPQAPLSILGAPSRGGPAEQEQSSRHTAIASCGEVERRQGNLSPPPPQPLPIGGRLCPNSPILPRRGIRLNSPAPGGMGDGENREEEPGQQTEGRNVGSLEQARTYSQMRMVFLDGAFDDLQRKGNLRLVLIIFKQSTSGLDILVSMEGPAGSEVRLAMASFEEHPSQQRLLTEGLLERLVTISILPVASSDHKMLIMEVLVSQGVDARPAPSSVLHWMFKDPLHVRLACQHWEYWNTLRRPSTSPVEHLQLGLAELYRIMQARARATKQAHLKTGEEFVRHMEELGTDLPVEEAEDWWTQWTELHSQWEDWQRRDAERWGLASKSRWMEKAERMSAVFFAVTRKQRTAAVMSTLDHPFDQSLPQATTTPQILNHAHQFYSWLYQETEEWEPQAMADTQRPAVWSCCQTSLADHQTQELEADITPTEISRALVDLPKNKALGPDGVPMDHFHAVGETIMPLLCKVFNVLFTNGARMPPAFGVAVVVLLHKKGRPGEIRNWRPISLLSAPYKLYAKVLANRLASALPTLIDATQTGFVPGWRILTNVITVREILDRAAEVIPPIAVLLLDFEKAYDRVRWRFLQQGLAERGMGPRFRDAVARLLSSAVARLQINGFRTELVHVSRSVRQGSPLSPALYVLFVEHLHEMIRMDERIRGFPMPTGRQIKSNTALSSGEKMHNLLAAALRRMHSWAKGVDLGVFGKTLVANNAVSSTLWYVAPLSDPGKRAWREYKLAVRKYLWKNDPLAEQLIYRVRWEKLVQPRKKGGLALLDPHLQTDALQMRSVVWLLMEQDEAPWKILTLTSMAQALRVDPVDVEIALLNPSLQAGLMQGALWTPTLSKWRKMNLRQLPPVTVEHILGQTIFGNRQILCDGRPLPWCDAPAAFGRQWLDCGVYRVADIWDREKKTWKTREEMMQVLRNQPHKQERLQRIQDAIPQEWLQRMQVDERVRGEWVALEAEEAPKVLFRMVARVTDHWFQVEGWEVAPSEGPVGEPMCRNPNRDGLLHEHSVRAVVVVKDRKCSGGEVYRPFKIALRPQQLSWDPSAWEWRARNMQTKSCRPHPVTTKVIYRSLNAPVDMAMEMRGRWLKRGWIESKEVPGLTARGWEAACTLLTLIVDQKYAGGLWLSLHLAVPTFQWMAAHSAAEDTQCKACGQEETVPHIWLDCEPQRAFWQWWGEQGTHLPLHPTRTNHRVSVMLGQLLSGEERTCSQAYEGETVWAAFWGAMWAMRARFLTSAHKGSARTLQAWTLMNLKAAITADAARRGEASSGHWSV</sequence>
<keyword evidence="4" id="KW-1185">Reference proteome</keyword>
<evidence type="ECO:0000256" key="1">
    <source>
        <dbReference type="SAM" id="MobiDB-lite"/>
    </source>
</evidence>
<dbReference type="EMBL" id="BFEA01000271">
    <property type="protein sequence ID" value="GBG77561.1"/>
    <property type="molecule type" value="Genomic_DNA"/>
</dbReference>
<dbReference type="InterPro" id="IPR000477">
    <property type="entry name" value="RT_dom"/>
</dbReference>
<reference evidence="3 4" key="1">
    <citation type="journal article" date="2018" name="Cell">
        <title>The Chara Genome: Secondary Complexity and Implications for Plant Terrestrialization.</title>
        <authorList>
            <person name="Nishiyama T."/>
            <person name="Sakayama H."/>
            <person name="Vries J.D."/>
            <person name="Buschmann H."/>
            <person name="Saint-Marcoux D."/>
            <person name="Ullrich K.K."/>
            <person name="Haas F.B."/>
            <person name="Vanderstraeten L."/>
            <person name="Becker D."/>
            <person name="Lang D."/>
            <person name="Vosolsobe S."/>
            <person name="Rombauts S."/>
            <person name="Wilhelmsson P.K.I."/>
            <person name="Janitza P."/>
            <person name="Kern R."/>
            <person name="Heyl A."/>
            <person name="Rumpler F."/>
            <person name="Villalobos L.I.A.C."/>
            <person name="Clay J.M."/>
            <person name="Skokan R."/>
            <person name="Toyoda A."/>
            <person name="Suzuki Y."/>
            <person name="Kagoshima H."/>
            <person name="Schijlen E."/>
            <person name="Tajeshwar N."/>
            <person name="Catarino B."/>
            <person name="Hetherington A.J."/>
            <person name="Saltykova A."/>
            <person name="Bonnot C."/>
            <person name="Breuninger H."/>
            <person name="Symeonidi A."/>
            <person name="Radhakrishnan G.V."/>
            <person name="Van Nieuwerburgh F."/>
            <person name="Deforce D."/>
            <person name="Chang C."/>
            <person name="Karol K.G."/>
            <person name="Hedrich R."/>
            <person name="Ulvskov P."/>
            <person name="Glockner G."/>
            <person name="Delwiche C.F."/>
            <person name="Petrasek J."/>
            <person name="Van de Peer Y."/>
            <person name="Friml J."/>
            <person name="Beilby M."/>
            <person name="Dolan L."/>
            <person name="Kohara Y."/>
            <person name="Sugano S."/>
            <person name="Fujiyama A."/>
            <person name="Delaux P.-M."/>
            <person name="Quint M."/>
            <person name="TheiBen G."/>
            <person name="Hagemann M."/>
            <person name="Harholt J."/>
            <person name="Dunand C."/>
            <person name="Zachgo S."/>
            <person name="Langdale J."/>
            <person name="Maumus F."/>
            <person name="Straeten D.V.D."/>
            <person name="Gould S.B."/>
            <person name="Rensing S.A."/>
        </authorList>
    </citation>
    <scope>NUCLEOTIDE SEQUENCE [LARGE SCALE GENOMIC DNA]</scope>
    <source>
        <strain evidence="3 4">S276</strain>
    </source>
</reference>
<dbReference type="CDD" id="cd01650">
    <property type="entry name" value="RT_nLTR_like"/>
    <property type="match status" value="1"/>
</dbReference>
<evidence type="ECO:0000259" key="2">
    <source>
        <dbReference type="PROSITE" id="PS50878"/>
    </source>
</evidence>
<dbReference type="PANTHER" id="PTHR19446">
    <property type="entry name" value="REVERSE TRANSCRIPTASES"/>
    <property type="match status" value="1"/>
</dbReference>
<gene>
    <name evidence="3" type="ORF">CBR_g24007</name>
</gene>
<organism evidence="3 4">
    <name type="scientific">Chara braunii</name>
    <name type="common">Braun's stonewort</name>
    <dbReference type="NCBI Taxonomy" id="69332"/>
    <lineage>
        <taxon>Eukaryota</taxon>
        <taxon>Viridiplantae</taxon>
        <taxon>Streptophyta</taxon>
        <taxon>Charophyceae</taxon>
        <taxon>Charales</taxon>
        <taxon>Characeae</taxon>
        <taxon>Chara</taxon>
    </lineage>
</organism>
<evidence type="ECO:0000313" key="3">
    <source>
        <dbReference type="EMBL" id="GBG77561.1"/>
    </source>
</evidence>
<dbReference type="Proteomes" id="UP000265515">
    <property type="component" value="Unassembled WGS sequence"/>
</dbReference>
<proteinExistence type="predicted"/>
<name>A0A388L5I0_CHABU</name>
<evidence type="ECO:0000313" key="4">
    <source>
        <dbReference type="Proteomes" id="UP000265515"/>
    </source>
</evidence>
<accession>A0A388L5I0</accession>
<feature type="region of interest" description="Disordered" evidence="1">
    <location>
        <begin position="1"/>
        <end position="213"/>
    </location>
</feature>
<dbReference type="Gramene" id="GBG77561">
    <property type="protein sequence ID" value="GBG77561"/>
    <property type="gene ID" value="CBR_g24007"/>
</dbReference>
<feature type="compositionally biased region" description="Basic residues" evidence="1">
    <location>
        <begin position="57"/>
        <end position="67"/>
    </location>
</feature>